<name>A0A3P8ACT4_9TREM</name>
<organism evidence="1 2">
    <name type="scientific">Schistosoma margrebowiei</name>
    <dbReference type="NCBI Taxonomy" id="48269"/>
    <lineage>
        <taxon>Eukaryota</taxon>
        <taxon>Metazoa</taxon>
        <taxon>Spiralia</taxon>
        <taxon>Lophotrochozoa</taxon>
        <taxon>Platyhelminthes</taxon>
        <taxon>Trematoda</taxon>
        <taxon>Digenea</taxon>
        <taxon>Strigeidida</taxon>
        <taxon>Schistosomatoidea</taxon>
        <taxon>Schistosomatidae</taxon>
        <taxon>Schistosoma</taxon>
    </lineage>
</organism>
<sequence length="82" mass="9106">MPITCVVISTNDVVSTISFKLYLIEIILDCFKFDCCNVNSFISGGIQKSLIAFSNNIIPIISRNQPISRKRITFINGTSGFN</sequence>
<keyword evidence="2" id="KW-1185">Reference proteome</keyword>
<dbReference type="AlphaFoldDB" id="A0A3P8ACT4"/>
<gene>
    <name evidence="1" type="ORF">SMRZ_LOCUS4591</name>
</gene>
<proteinExistence type="predicted"/>
<dbReference type="Proteomes" id="UP000277204">
    <property type="component" value="Unassembled WGS sequence"/>
</dbReference>
<protein>
    <submittedName>
        <fullName evidence="1">Uncharacterized protein</fullName>
    </submittedName>
</protein>
<dbReference type="EMBL" id="UZAI01001473">
    <property type="protein sequence ID" value="VDO62308.1"/>
    <property type="molecule type" value="Genomic_DNA"/>
</dbReference>
<evidence type="ECO:0000313" key="1">
    <source>
        <dbReference type="EMBL" id="VDO62308.1"/>
    </source>
</evidence>
<reference evidence="1 2" key="1">
    <citation type="submission" date="2018-11" db="EMBL/GenBank/DDBJ databases">
        <authorList>
            <consortium name="Pathogen Informatics"/>
        </authorList>
    </citation>
    <scope>NUCLEOTIDE SEQUENCE [LARGE SCALE GENOMIC DNA]</scope>
    <source>
        <strain evidence="1 2">Zambia</strain>
    </source>
</reference>
<accession>A0A3P8ACT4</accession>
<evidence type="ECO:0000313" key="2">
    <source>
        <dbReference type="Proteomes" id="UP000277204"/>
    </source>
</evidence>